<evidence type="ECO:0000256" key="3">
    <source>
        <dbReference type="ARBA" id="ARBA00022729"/>
    </source>
</evidence>
<evidence type="ECO:0000256" key="2">
    <source>
        <dbReference type="ARBA" id="ARBA00004459"/>
    </source>
</evidence>
<proteinExistence type="predicted"/>
<accession>A0A482CYJ2</accession>
<keyword evidence="7 8" id="KW-0449">Lipoprotein</keyword>
<evidence type="ECO:0000256" key="5">
    <source>
        <dbReference type="ARBA" id="ARBA00023139"/>
    </source>
</evidence>
<keyword evidence="4 8" id="KW-0472">Membrane</keyword>
<dbReference type="AlphaFoldDB" id="A0A482CYJ2"/>
<sequence>MFTSFGDMVGGVLGFNSNTKKSDVGAYFKKVHDTVEGTKTSLEKIVADMKNEGNPNAEATDTAVKKLVSETLSKIIEGVKTASEVIGDAREPIGNIAATNVAGAAGTSIDSLVNGIKSIVEVVLGKDEGNSDAENDKKASDGSTAITDNGGIDEAGKLFGTTAIASVDNAAKKSAADAAKSYWSSKWCGYIYKL</sequence>
<comment type="function">
    <text evidence="1 8">The Vlp and Vsp proteins are antigenically distinct proteins, only one vlp or vsp gene is transcriptionally active at any one time. Switching between these genes is a mechanism of host immune response evasion.</text>
</comment>
<evidence type="ECO:0000256" key="4">
    <source>
        <dbReference type="ARBA" id="ARBA00023136"/>
    </source>
</evidence>
<dbReference type="GO" id="GO:0009279">
    <property type="term" value="C:cell outer membrane"/>
    <property type="evidence" value="ECO:0007669"/>
    <property type="project" value="UniProtKB-SubCell"/>
</dbReference>
<evidence type="ECO:0000256" key="6">
    <source>
        <dbReference type="ARBA" id="ARBA00023237"/>
    </source>
</evidence>
<evidence type="ECO:0000256" key="8">
    <source>
        <dbReference type="RuleBase" id="RU363105"/>
    </source>
</evidence>
<protein>
    <recommendedName>
        <fullName evidence="8">Variable large protein</fullName>
    </recommendedName>
</protein>
<dbReference type="EMBL" id="CP037505">
    <property type="protein sequence ID" value="QBL99409.1"/>
    <property type="molecule type" value="Genomic_DNA"/>
</dbReference>
<name>A0A482CYJ2_9SPIR</name>
<keyword evidence="3" id="KW-0732">Signal</keyword>
<keyword evidence="5 8" id="KW-0564">Palmitate</keyword>
<dbReference type="Pfam" id="PF00921">
    <property type="entry name" value="Lipoprotein_2"/>
    <property type="match status" value="1"/>
</dbReference>
<organism evidence="9">
    <name type="scientific">Borrelia miyamotoi</name>
    <dbReference type="NCBI Taxonomy" id="47466"/>
    <lineage>
        <taxon>Bacteria</taxon>
        <taxon>Pseudomonadati</taxon>
        <taxon>Spirochaetota</taxon>
        <taxon>Spirochaetia</taxon>
        <taxon>Spirochaetales</taxon>
        <taxon>Borreliaceae</taxon>
        <taxon>Borrelia</taxon>
    </lineage>
</organism>
<evidence type="ECO:0000256" key="1">
    <source>
        <dbReference type="ARBA" id="ARBA00003932"/>
    </source>
</evidence>
<geneLocation type="plasmid" evidence="9">
    <name>unnamed</name>
</geneLocation>
<reference evidence="9" key="1">
    <citation type="submission" date="2019-03" db="EMBL/GenBank/DDBJ databases">
        <title>Whole genome sequencing of Borrelia miyamotoi strains isolated at the Russian territory.</title>
        <authorList>
            <person name="Kuleshov K.V."/>
            <person name="Platonov A.E."/>
            <person name="Goptar I.A."/>
            <person name="Shipulin G.A."/>
            <person name="Markelov M.L."/>
            <person name="Koetsveld J."/>
            <person name="Kolyasnikova N.M."/>
            <person name="Sarksyan D.S."/>
            <person name="Toporkova M.G."/>
            <person name="Hovius J.W."/>
        </authorList>
    </citation>
    <scope>NUCLEOTIDE SEQUENCE</scope>
    <source>
        <strain evidence="9">Yekat-18</strain>
        <plasmid evidence="9">unnamed</plasmid>
    </source>
</reference>
<evidence type="ECO:0000313" key="9">
    <source>
        <dbReference type="EMBL" id="QBL99409.1"/>
    </source>
</evidence>
<evidence type="ECO:0000256" key="7">
    <source>
        <dbReference type="ARBA" id="ARBA00023288"/>
    </source>
</evidence>
<gene>
    <name evidence="9" type="ORF">EZU71_06075</name>
</gene>
<dbReference type="InterPro" id="IPR000680">
    <property type="entry name" value="Borrelia_lipo"/>
</dbReference>
<keyword evidence="6 8" id="KW-0998">Cell outer membrane</keyword>
<keyword evidence="9" id="KW-0614">Plasmid</keyword>
<dbReference type="SUPFAM" id="SSF74748">
    <property type="entry name" value="Variable surface antigen VlsE"/>
    <property type="match status" value="1"/>
</dbReference>
<comment type="subcellular location">
    <subcellularLocation>
        <location evidence="2 8">Cell outer membrane</location>
        <topology evidence="2 8">Lipid-anchor</topology>
    </subcellularLocation>
</comment>